<organism evidence="2 3">
    <name type="scientific">Panicum hallii var. hallii</name>
    <dbReference type="NCBI Taxonomy" id="1504633"/>
    <lineage>
        <taxon>Eukaryota</taxon>
        <taxon>Viridiplantae</taxon>
        <taxon>Streptophyta</taxon>
        <taxon>Embryophyta</taxon>
        <taxon>Tracheophyta</taxon>
        <taxon>Spermatophyta</taxon>
        <taxon>Magnoliopsida</taxon>
        <taxon>Liliopsida</taxon>
        <taxon>Poales</taxon>
        <taxon>Poaceae</taxon>
        <taxon>PACMAD clade</taxon>
        <taxon>Panicoideae</taxon>
        <taxon>Panicodae</taxon>
        <taxon>Paniceae</taxon>
        <taxon>Panicinae</taxon>
        <taxon>Panicum</taxon>
        <taxon>Panicum sect. Panicum</taxon>
    </lineage>
</organism>
<protein>
    <submittedName>
        <fullName evidence="2">Uncharacterized protein</fullName>
    </submittedName>
</protein>
<feature type="region of interest" description="Disordered" evidence="1">
    <location>
        <begin position="25"/>
        <end position="47"/>
    </location>
</feature>
<evidence type="ECO:0000256" key="1">
    <source>
        <dbReference type="SAM" id="MobiDB-lite"/>
    </source>
</evidence>
<dbReference type="Proteomes" id="UP000244336">
    <property type="component" value="Chromosome 3"/>
</dbReference>
<keyword evidence="3" id="KW-1185">Reference proteome</keyword>
<evidence type="ECO:0000313" key="2">
    <source>
        <dbReference type="EMBL" id="PUZ65388.1"/>
    </source>
</evidence>
<gene>
    <name evidence="2" type="ORF">GQ55_3G219600</name>
</gene>
<name>A0A2T7EC45_9POAL</name>
<feature type="compositionally biased region" description="Low complexity" evidence="1">
    <location>
        <begin position="30"/>
        <end position="47"/>
    </location>
</feature>
<proteinExistence type="predicted"/>
<feature type="region of interest" description="Disordered" evidence="1">
    <location>
        <begin position="63"/>
        <end position="123"/>
    </location>
</feature>
<dbReference type="Gramene" id="PUZ65388">
    <property type="protein sequence ID" value="PUZ65388"/>
    <property type="gene ID" value="GQ55_3G219600"/>
</dbReference>
<accession>A0A2T7EC45</accession>
<sequence>MVREQKPPNSGKNWIVPLLPSVHLHPHTPTPTARPITSTSISSTAARPPSRILLLRFPSIADKTESSGSDVTKKIGGETRERGRERRKGGGTGKGGSRVELESFSPGEAARRQPKVGPSGCGVPYRRFHVLLRV</sequence>
<dbReference type="EMBL" id="CM009751">
    <property type="protein sequence ID" value="PUZ65388.1"/>
    <property type="molecule type" value="Genomic_DNA"/>
</dbReference>
<reference evidence="2 3" key="1">
    <citation type="submission" date="2018-04" db="EMBL/GenBank/DDBJ databases">
        <title>WGS assembly of Panicum hallii var. hallii HAL2.</title>
        <authorList>
            <person name="Lovell J."/>
            <person name="Jenkins J."/>
            <person name="Lowry D."/>
            <person name="Mamidi S."/>
            <person name="Sreedasyam A."/>
            <person name="Weng X."/>
            <person name="Barry K."/>
            <person name="Bonette J."/>
            <person name="Campitelli B."/>
            <person name="Daum C."/>
            <person name="Gordon S."/>
            <person name="Gould B."/>
            <person name="Lipzen A."/>
            <person name="MacQueen A."/>
            <person name="Palacio-Mejia J."/>
            <person name="Plott C."/>
            <person name="Shakirov E."/>
            <person name="Shu S."/>
            <person name="Yoshinaga Y."/>
            <person name="Zane M."/>
            <person name="Rokhsar D."/>
            <person name="Grimwood J."/>
            <person name="Schmutz J."/>
            <person name="Juenger T."/>
        </authorList>
    </citation>
    <scope>NUCLEOTIDE SEQUENCE [LARGE SCALE GENOMIC DNA]</scope>
    <source>
        <strain evidence="3">cv. HAL2</strain>
    </source>
</reference>
<dbReference type="AlphaFoldDB" id="A0A2T7EC45"/>
<evidence type="ECO:0000313" key="3">
    <source>
        <dbReference type="Proteomes" id="UP000244336"/>
    </source>
</evidence>
<feature type="compositionally biased region" description="Basic and acidic residues" evidence="1">
    <location>
        <begin position="71"/>
        <end position="84"/>
    </location>
</feature>